<dbReference type="NCBIfam" id="TIGR02595">
    <property type="entry name" value="PEP_CTERM"/>
    <property type="match status" value="1"/>
</dbReference>
<dbReference type="InterPro" id="IPR026374">
    <property type="entry name" value="Cyano_PEP"/>
</dbReference>
<comment type="caution">
    <text evidence="1">The sequence shown here is derived from an EMBL/GenBank/DDBJ whole genome shotgun (WGS) entry which is preliminary data.</text>
</comment>
<dbReference type="Proteomes" id="UP001165986">
    <property type="component" value="Unassembled WGS sequence"/>
</dbReference>
<dbReference type="AlphaFoldDB" id="A0AA40T2M2"/>
<name>A0AA40T2M2_9NOST</name>
<gene>
    <name evidence="1" type="ORF">FNW02_29275</name>
</gene>
<keyword evidence="2" id="KW-1185">Reference proteome</keyword>
<sequence length="168" mass="18695">MEKMTRYSINFIEFSLKVIAVSEKHNTYDAGIAFLPSYNDLGFGSVIDRSQMIYFDEDSIGWGDETDSFALDTTKEFRTYRLTVENNGQAKIFVDNMLALQRSNFQTNGIIAFGDQTNDSGLDGRFALKSISVERTPVVPEPFTLGGTAVAGAIGLWMKRKHKASKVA</sequence>
<accession>A0AA40T2M2</accession>
<dbReference type="EMBL" id="VJXY01000047">
    <property type="protein sequence ID" value="MBD6619791.1"/>
    <property type="molecule type" value="Genomic_DNA"/>
</dbReference>
<evidence type="ECO:0000313" key="1">
    <source>
        <dbReference type="EMBL" id="MBD6619791.1"/>
    </source>
</evidence>
<organism evidence="1 2">
    <name type="scientific">Komarekiella delphini-convector SJRDD-AB1</name>
    <dbReference type="NCBI Taxonomy" id="2593771"/>
    <lineage>
        <taxon>Bacteria</taxon>
        <taxon>Bacillati</taxon>
        <taxon>Cyanobacteriota</taxon>
        <taxon>Cyanophyceae</taxon>
        <taxon>Nostocales</taxon>
        <taxon>Nostocaceae</taxon>
        <taxon>Komarekiella</taxon>
        <taxon>Komarekiella delphini-convector</taxon>
    </lineage>
</organism>
<dbReference type="InterPro" id="IPR013424">
    <property type="entry name" value="Ice-binding_C"/>
</dbReference>
<protein>
    <submittedName>
        <fullName evidence="1">PEP-CTERM sorting domain-containing protein</fullName>
    </submittedName>
</protein>
<dbReference type="NCBIfam" id="TIGR04155">
    <property type="entry name" value="cyano_PEP"/>
    <property type="match status" value="1"/>
</dbReference>
<proteinExistence type="predicted"/>
<evidence type="ECO:0000313" key="2">
    <source>
        <dbReference type="Proteomes" id="UP001165986"/>
    </source>
</evidence>
<reference evidence="1" key="1">
    <citation type="submission" date="2019-07" db="EMBL/GenBank/DDBJ databases">
        <title>Toxilogical consequences of a new and cryptic species of cyanobacteria (Komarekiella delphini-convector) recovered from the epidermis of a bottlenose dolphin and 1500 ft. in the air.</title>
        <authorList>
            <person name="Brown A.O."/>
            <person name="Dvorak P."/>
            <person name="Villanueva C.D."/>
            <person name="Foss A.J."/>
            <person name="Garvey A.D."/>
            <person name="Gibson Q.A."/>
            <person name="Johansen J.R."/>
            <person name="Casamatta D.A."/>
        </authorList>
    </citation>
    <scope>NUCLEOTIDE SEQUENCE</scope>
    <source>
        <strain evidence="1">SJRDD-AB1</strain>
    </source>
</reference>